<dbReference type="GO" id="GO:0005524">
    <property type="term" value="F:ATP binding"/>
    <property type="evidence" value="ECO:0007669"/>
    <property type="project" value="UniProtKB-UniRule"/>
</dbReference>
<dbReference type="InterPro" id="IPR044492">
    <property type="entry name" value="P_typ_ATPase_HD_dom"/>
</dbReference>
<keyword evidence="14 15" id="KW-0472">Membrane</keyword>
<dbReference type="SUPFAM" id="SSF56784">
    <property type="entry name" value="HAD-like"/>
    <property type="match status" value="1"/>
</dbReference>
<evidence type="ECO:0000313" key="17">
    <source>
        <dbReference type="EMBL" id="WMS87148.1"/>
    </source>
</evidence>
<dbReference type="InterPro" id="IPR023299">
    <property type="entry name" value="ATPase_P-typ_cyto_dom_N"/>
</dbReference>
<evidence type="ECO:0000256" key="13">
    <source>
        <dbReference type="ARBA" id="ARBA00023065"/>
    </source>
</evidence>
<evidence type="ECO:0000256" key="3">
    <source>
        <dbReference type="ARBA" id="ARBA00022448"/>
    </source>
</evidence>
<name>A0AA51RTE7_9GAMM</name>
<dbReference type="AlphaFoldDB" id="A0AA51RTE7"/>
<dbReference type="InterPro" id="IPR023298">
    <property type="entry name" value="ATPase_P-typ_TM_dom_sf"/>
</dbReference>
<dbReference type="PROSITE" id="PS50846">
    <property type="entry name" value="HMA_2"/>
    <property type="match status" value="1"/>
</dbReference>
<evidence type="ECO:0000259" key="16">
    <source>
        <dbReference type="PROSITE" id="PS50846"/>
    </source>
</evidence>
<dbReference type="SUPFAM" id="SSF81653">
    <property type="entry name" value="Calcium ATPase, transduction domain A"/>
    <property type="match status" value="1"/>
</dbReference>
<dbReference type="GO" id="GO:0043682">
    <property type="term" value="F:P-type divalent copper transporter activity"/>
    <property type="evidence" value="ECO:0007669"/>
    <property type="project" value="TreeGrafter"/>
</dbReference>
<dbReference type="GO" id="GO:0005886">
    <property type="term" value="C:plasma membrane"/>
    <property type="evidence" value="ECO:0007669"/>
    <property type="project" value="UniProtKB-SubCell"/>
</dbReference>
<feature type="transmembrane region" description="Helical" evidence="15">
    <location>
        <begin position="452"/>
        <end position="475"/>
    </location>
</feature>
<dbReference type="RefSeq" id="WP_309202287.1">
    <property type="nucleotide sequence ID" value="NZ_CP133548.1"/>
</dbReference>
<evidence type="ECO:0000256" key="6">
    <source>
        <dbReference type="ARBA" id="ARBA00022692"/>
    </source>
</evidence>
<dbReference type="SUPFAM" id="SSF81665">
    <property type="entry name" value="Calcium ATPase, transmembrane domain M"/>
    <property type="match status" value="1"/>
</dbReference>
<dbReference type="GO" id="GO:0005507">
    <property type="term" value="F:copper ion binding"/>
    <property type="evidence" value="ECO:0007669"/>
    <property type="project" value="TreeGrafter"/>
</dbReference>
<evidence type="ECO:0000256" key="8">
    <source>
        <dbReference type="ARBA" id="ARBA00022741"/>
    </source>
</evidence>
<feature type="transmembrane region" description="Helical" evidence="15">
    <location>
        <begin position="762"/>
        <end position="778"/>
    </location>
</feature>
<feature type="transmembrane region" description="Helical" evidence="15">
    <location>
        <begin position="175"/>
        <end position="199"/>
    </location>
</feature>
<dbReference type="EMBL" id="CP133548">
    <property type="protein sequence ID" value="WMS87148.1"/>
    <property type="molecule type" value="Genomic_DNA"/>
</dbReference>
<keyword evidence="13" id="KW-0406">Ion transport</keyword>
<protein>
    <submittedName>
        <fullName evidence="17">Heavy metal translocating P-type ATPase</fullName>
    </submittedName>
</protein>
<sequence length="814" mass="90316">MTTSCFHCDEPIPDGIDETLQWKGKTREFCCVGCRSVASAIIENNLDDYYNFRTDSGAKPKELIPQQLIELSLMDDSFIQQDFVSSSQHQKTAELGIEGITCAACSWLIETRLAKEPGIDSIQVNPVTHRLKVKWQDSQLSLSKILKLLISLGYRAYPFQQNQFEKKVRQESRQYLMRLGVAGLGMMQIMMFALGLYISDGNDLTAQQESFLHWVSGIVALPIVLYSGFPFFRNAWYGLKARHLVMDVPVVIAISCAFVASIIATIREIGTVYFDSVSMFIFFLLLGRFLEHRVRVRSLVATQTQRQMLPLAVIRHDEHEDKTIPLYQVKTGDTLIIKAGDTIPVDGTVTQGKTSINESMLTGESQAVSKQVGDRVLAGSTNIQQAVQIEVTAIGESTYLSALQRMTLEAAQARPAIAHLTDRVAHYFVFAILLIVSIVYLIWFNIDPEKAFWIALSVLVVSCPCALSLATPTALTAASHHLSQTGFLILKPDALPALEGITLAAFDKTGTLTEGQLSLRDVQVFDQSYPTELIKNIAGSLERFQTHPIAQALTQNEYQVLPLDPIEHVIGQGVIGHFNGHEFRVGTAEFCQNGESTLTESITGKPTLIPGECDMDVYLSCDHKIIACFWLSDSLKPGAKRLFDELHRRHIKTMILSGDKQPRVDNIARKLNADSAFGHQLPEQKAALIAQLQQQGERVLMLGDGINDTVVLAQADIGIAVDTAADITQLNADAVLTANQLLHLTEVLSLAKKTQRIIRQNLTWALAYNLIAIPFAAMGWIPPWLAAIGMTTSSIVVVLNALRLRHRKIFWRFC</sequence>
<keyword evidence="3" id="KW-0813">Transport</keyword>
<dbReference type="InterPro" id="IPR021993">
    <property type="entry name" value="ATPase-cat-bd"/>
</dbReference>
<dbReference type="InterPro" id="IPR001757">
    <property type="entry name" value="P_typ_ATPase"/>
</dbReference>
<evidence type="ECO:0000256" key="7">
    <source>
        <dbReference type="ARBA" id="ARBA00022723"/>
    </source>
</evidence>
<feature type="transmembrane region" description="Helical" evidence="15">
    <location>
        <begin position="424"/>
        <end position="446"/>
    </location>
</feature>
<comment type="similarity">
    <text evidence="2 15">Belongs to the cation transport ATPase (P-type) (TC 3.A.3) family. Type IB subfamily.</text>
</comment>
<keyword evidence="8 15" id="KW-0547">Nucleotide-binding</keyword>
<dbReference type="Pfam" id="PF00702">
    <property type="entry name" value="Hydrolase"/>
    <property type="match status" value="1"/>
</dbReference>
<dbReference type="GO" id="GO:0055070">
    <property type="term" value="P:copper ion homeostasis"/>
    <property type="evidence" value="ECO:0007669"/>
    <property type="project" value="TreeGrafter"/>
</dbReference>
<evidence type="ECO:0000256" key="15">
    <source>
        <dbReference type="RuleBase" id="RU362081"/>
    </source>
</evidence>
<dbReference type="InterPro" id="IPR027256">
    <property type="entry name" value="P-typ_ATPase_IB"/>
</dbReference>
<evidence type="ECO:0000256" key="12">
    <source>
        <dbReference type="ARBA" id="ARBA00022989"/>
    </source>
</evidence>
<dbReference type="InterPro" id="IPR059000">
    <property type="entry name" value="ATPase_P-type_domA"/>
</dbReference>
<evidence type="ECO:0000256" key="1">
    <source>
        <dbReference type="ARBA" id="ARBA00004651"/>
    </source>
</evidence>
<evidence type="ECO:0000256" key="10">
    <source>
        <dbReference type="ARBA" id="ARBA00022842"/>
    </source>
</evidence>
<feature type="transmembrane region" description="Helical" evidence="15">
    <location>
        <begin position="244"/>
        <end position="266"/>
    </location>
</feature>
<keyword evidence="6 15" id="KW-0812">Transmembrane</keyword>
<dbReference type="PANTHER" id="PTHR43520">
    <property type="entry name" value="ATP7, ISOFORM B"/>
    <property type="match status" value="1"/>
</dbReference>
<dbReference type="InterPro" id="IPR036412">
    <property type="entry name" value="HAD-like_sf"/>
</dbReference>
<dbReference type="KEGG" id="plei:Q9312_18230"/>
<dbReference type="NCBIfam" id="TIGR01525">
    <property type="entry name" value="ATPase-IB_hvy"/>
    <property type="match status" value="1"/>
</dbReference>
<keyword evidence="7 15" id="KW-0479">Metal-binding</keyword>
<dbReference type="InterPro" id="IPR006121">
    <property type="entry name" value="HMA_dom"/>
</dbReference>
<comment type="subcellular location">
    <subcellularLocation>
        <location evidence="1">Cell membrane</location>
        <topology evidence="1">Multi-pass membrane protein</topology>
    </subcellularLocation>
</comment>
<proteinExistence type="inferred from homology"/>
<accession>A0AA51RTE7</accession>
<keyword evidence="18" id="KW-1185">Reference proteome</keyword>
<feature type="domain" description="HMA" evidence="16">
    <location>
        <begin position="91"/>
        <end position="157"/>
    </location>
</feature>
<keyword evidence="12 15" id="KW-1133">Transmembrane helix</keyword>
<dbReference type="SFLD" id="SFLDG00002">
    <property type="entry name" value="C1.7:_P-type_atpase_like"/>
    <property type="match status" value="1"/>
</dbReference>
<gene>
    <name evidence="17" type="ORF">Q9312_18230</name>
</gene>
<organism evidence="17 18">
    <name type="scientific">Pleionea litopenaei</name>
    <dbReference type="NCBI Taxonomy" id="3070815"/>
    <lineage>
        <taxon>Bacteria</taxon>
        <taxon>Pseudomonadati</taxon>
        <taxon>Pseudomonadota</taxon>
        <taxon>Gammaproteobacteria</taxon>
        <taxon>Oceanospirillales</taxon>
        <taxon>Pleioneaceae</taxon>
        <taxon>Pleionea</taxon>
    </lineage>
</organism>
<evidence type="ECO:0000256" key="2">
    <source>
        <dbReference type="ARBA" id="ARBA00006024"/>
    </source>
</evidence>
<keyword evidence="10" id="KW-0460">Magnesium</keyword>
<dbReference type="InterPro" id="IPR036163">
    <property type="entry name" value="HMA_dom_sf"/>
</dbReference>
<dbReference type="SFLD" id="SFLDS00003">
    <property type="entry name" value="Haloacid_Dehalogenase"/>
    <property type="match status" value="1"/>
</dbReference>
<dbReference type="Gene3D" id="3.40.1110.10">
    <property type="entry name" value="Calcium-transporting ATPase, cytoplasmic domain N"/>
    <property type="match status" value="1"/>
</dbReference>
<evidence type="ECO:0000256" key="5">
    <source>
        <dbReference type="ARBA" id="ARBA00022553"/>
    </source>
</evidence>
<dbReference type="InterPro" id="IPR018303">
    <property type="entry name" value="ATPase_P-typ_P_site"/>
</dbReference>
<evidence type="ECO:0000313" key="18">
    <source>
        <dbReference type="Proteomes" id="UP001239782"/>
    </source>
</evidence>
<evidence type="ECO:0000256" key="4">
    <source>
        <dbReference type="ARBA" id="ARBA00022475"/>
    </source>
</evidence>
<evidence type="ECO:0000256" key="9">
    <source>
        <dbReference type="ARBA" id="ARBA00022840"/>
    </source>
</evidence>
<dbReference type="Gene3D" id="3.40.50.1000">
    <property type="entry name" value="HAD superfamily/HAD-like"/>
    <property type="match status" value="1"/>
</dbReference>
<dbReference type="Pfam" id="PF00403">
    <property type="entry name" value="HMA"/>
    <property type="match status" value="1"/>
</dbReference>
<dbReference type="NCBIfam" id="TIGR01511">
    <property type="entry name" value="ATPase-IB1_Cu"/>
    <property type="match status" value="1"/>
</dbReference>
<dbReference type="PRINTS" id="PR00119">
    <property type="entry name" value="CATATPASE"/>
</dbReference>
<dbReference type="NCBIfam" id="TIGR01494">
    <property type="entry name" value="ATPase_P-type"/>
    <property type="match status" value="1"/>
</dbReference>
<dbReference type="PROSITE" id="PS00154">
    <property type="entry name" value="ATPASE_E1_E2"/>
    <property type="match status" value="1"/>
</dbReference>
<dbReference type="InterPro" id="IPR008250">
    <property type="entry name" value="ATPase_P-typ_transduc_dom_A_sf"/>
</dbReference>
<dbReference type="Gene3D" id="3.30.70.100">
    <property type="match status" value="1"/>
</dbReference>
<keyword evidence="9 15" id="KW-0067">ATP-binding</keyword>
<keyword evidence="11" id="KW-1278">Translocase</keyword>
<dbReference type="CDD" id="cd02079">
    <property type="entry name" value="P-type_ATPase_HM"/>
    <property type="match status" value="1"/>
</dbReference>
<dbReference type="PANTHER" id="PTHR43520:SF5">
    <property type="entry name" value="CATION-TRANSPORTING P-TYPE ATPASE-RELATED"/>
    <property type="match status" value="1"/>
</dbReference>
<dbReference type="SUPFAM" id="SSF55008">
    <property type="entry name" value="HMA, heavy metal-associated domain"/>
    <property type="match status" value="1"/>
</dbReference>
<dbReference type="InterPro" id="IPR023214">
    <property type="entry name" value="HAD_sf"/>
</dbReference>
<feature type="transmembrane region" description="Helical" evidence="15">
    <location>
        <begin position="211"/>
        <end position="232"/>
    </location>
</feature>
<evidence type="ECO:0000256" key="14">
    <source>
        <dbReference type="ARBA" id="ARBA00023136"/>
    </source>
</evidence>
<dbReference type="Proteomes" id="UP001239782">
    <property type="component" value="Chromosome"/>
</dbReference>
<dbReference type="Pfam" id="PF12156">
    <property type="entry name" value="ATPase-cat_bd"/>
    <property type="match status" value="1"/>
</dbReference>
<feature type="transmembrane region" description="Helical" evidence="15">
    <location>
        <begin position="784"/>
        <end position="802"/>
    </location>
</feature>
<keyword evidence="4 15" id="KW-1003">Cell membrane</keyword>
<dbReference type="Pfam" id="PF00122">
    <property type="entry name" value="E1-E2_ATPase"/>
    <property type="match status" value="1"/>
</dbReference>
<keyword evidence="5" id="KW-0597">Phosphoprotein</keyword>
<dbReference type="GO" id="GO:0016887">
    <property type="term" value="F:ATP hydrolysis activity"/>
    <property type="evidence" value="ECO:0007669"/>
    <property type="project" value="InterPro"/>
</dbReference>
<dbReference type="Gene3D" id="2.70.150.10">
    <property type="entry name" value="Calcium-transporting ATPase, cytoplasmic transduction domain A"/>
    <property type="match status" value="1"/>
</dbReference>
<dbReference type="CDD" id="cd00371">
    <property type="entry name" value="HMA"/>
    <property type="match status" value="1"/>
</dbReference>
<reference evidence="17 18" key="1">
    <citation type="submission" date="2023-08" db="EMBL/GenBank/DDBJ databases">
        <title>Pleionea litopenaei sp. nov., isolated from stomach of juvenile Litopenaeus vannamei.</title>
        <authorList>
            <person name="Rho A.M."/>
            <person name="Hwang C.Y."/>
        </authorList>
    </citation>
    <scope>NUCLEOTIDE SEQUENCE [LARGE SCALE GENOMIC DNA]</scope>
    <source>
        <strain evidence="17 18">HL-JVS1</strain>
    </source>
</reference>
<evidence type="ECO:0000256" key="11">
    <source>
        <dbReference type="ARBA" id="ARBA00022967"/>
    </source>
</evidence>
<feature type="transmembrane region" description="Helical" evidence="15">
    <location>
        <begin position="272"/>
        <end position="290"/>
    </location>
</feature>
<dbReference type="SFLD" id="SFLDF00027">
    <property type="entry name" value="p-type_atpase"/>
    <property type="match status" value="1"/>
</dbReference>